<evidence type="ECO:0000313" key="1">
    <source>
        <dbReference type="EMBL" id="ONU78705.1"/>
    </source>
</evidence>
<dbReference type="EMBL" id="MUTJ01000088">
    <property type="protein sequence ID" value="ONU78705.1"/>
    <property type="molecule type" value="Genomic_DNA"/>
</dbReference>
<name>A0A1V2VWR6_9BURK</name>
<sequence>MVDADGDPPPPVHDARRVVMENCMNIQYSTRRTRAAQVQPLRPVRRACGHPPQRSRHRELWLTHSDGQANCHPAI</sequence>
<dbReference type="Proteomes" id="UP000188543">
    <property type="component" value="Unassembled WGS sequence"/>
</dbReference>
<comment type="caution">
    <text evidence="1">The sequence shown here is derived from an EMBL/GenBank/DDBJ whole genome shotgun (WGS) entry which is preliminary data.</text>
</comment>
<evidence type="ECO:0000313" key="2">
    <source>
        <dbReference type="Proteomes" id="UP000188543"/>
    </source>
</evidence>
<dbReference type="AlphaFoldDB" id="A0A1V2VWR6"/>
<organism evidence="1 2">
    <name type="scientific">Burkholderia cenocepacia</name>
    <dbReference type="NCBI Taxonomy" id="95486"/>
    <lineage>
        <taxon>Bacteria</taxon>
        <taxon>Pseudomonadati</taxon>
        <taxon>Pseudomonadota</taxon>
        <taxon>Betaproteobacteria</taxon>
        <taxon>Burkholderiales</taxon>
        <taxon>Burkholderiaceae</taxon>
        <taxon>Burkholderia</taxon>
        <taxon>Burkholderia cepacia complex</taxon>
    </lineage>
</organism>
<protein>
    <submittedName>
        <fullName evidence="1">Uncharacterized protein</fullName>
    </submittedName>
</protein>
<reference evidence="1 2" key="1">
    <citation type="submission" date="2016-08" db="EMBL/GenBank/DDBJ databases">
        <authorList>
            <person name="Seilhamer J.J."/>
        </authorList>
    </citation>
    <scope>NUCLEOTIDE SEQUENCE [LARGE SCALE GENOMIC DNA]</scope>
    <source>
        <strain evidence="1 2">VC14762</strain>
    </source>
</reference>
<accession>A0A1V2VWR6</accession>
<gene>
    <name evidence="1" type="ORF">A8E72_28955</name>
</gene>
<proteinExistence type="predicted"/>